<evidence type="ECO:0000313" key="5">
    <source>
        <dbReference type="EMBL" id="EUC33730.1"/>
    </source>
</evidence>
<dbReference type="Pfam" id="PF06766">
    <property type="entry name" value="Hydrophobin_2"/>
    <property type="match status" value="1"/>
</dbReference>
<dbReference type="EMBL" id="KI964604">
    <property type="protein sequence ID" value="EUC33730.1"/>
    <property type="molecule type" value="Genomic_DNA"/>
</dbReference>
<feature type="compositionally biased region" description="Acidic residues" evidence="3">
    <location>
        <begin position="107"/>
        <end position="122"/>
    </location>
</feature>
<dbReference type="eggNOG" id="ENOG502SUV9">
    <property type="taxonomic scope" value="Eukaryota"/>
</dbReference>
<dbReference type="SUPFAM" id="SSF101751">
    <property type="entry name" value="Hydrophobin II, HfbII"/>
    <property type="match status" value="1"/>
</dbReference>
<evidence type="ECO:0000256" key="4">
    <source>
        <dbReference type="SAM" id="SignalP"/>
    </source>
</evidence>
<organism evidence="5 6">
    <name type="scientific">Cochliobolus carbonum (strain 26-R-13)</name>
    <name type="common">Maize leaf spot fungus</name>
    <name type="synonym">Bipolaris zeicola</name>
    <dbReference type="NCBI Taxonomy" id="930089"/>
    <lineage>
        <taxon>Eukaryota</taxon>
        <taxon>Fungi</taxon>
        <taxon>Dikarya</taxon>
        <taxon>Ascomycota</taxon>
        <taxon>Pezizomycotina</taxon>
        <taxon>Dothideomycetes</taxon>
        <taxon>Pleosporomycetidae</taxon>
        <taxon>Pleosporales</taxon>
        <taxon>Pleosporineae</taxon>
        <taxon>Pleosporaceae</taxon>
        <taxon>Bipolaris</taxon>
    </lineage>
</organism>
<keyword evidence="2" id="KW-1015">Disulfide bond</keyword>
<dbReference type="HOGENOM" id="CLU_141181_0_0_1"/>
<sequence>MRYTVLALAVGATAAPLASYSSGVCPIGLYSNPQCCATDVLGVAALNCQNPATTPTSADQFISGCAGTGQQAKCCVIPVANQAVLCQDVSPNAKSNGSANGGNNGDNNDDGNGDDADGDDDGDAHGAGDQSAKTPTSSYPASQETPCPSDVPY</sequence>
<dbReference type="RefSeq" id="XP_007711965.1">
    <property type="nucleotide sequence ID" value="XM_007713775.1"/>
</dbReference>
<evidence type="ECO:0000313" key="6">
    <source>
        <dbReference type="Proteomes" id="UP000053841"/>
    </source>
</evidence>
<dbReference type="InterPro" id="IPR010636">
    <property type="entry name" value="Class_II_hydrophobin"/>
</dbReference>
<dbReference type="PANTHER" id="PTHR42341:SF1">
    <property type="entry name" value="HYDROPHOBIN"/>
    <property type="match status" value="1"/>
</dbReference>
<feature type="chain" id="PRO_5004885486" description="Hydrophobin" evidence="4">
    <location>
        <begin position="24"/>
        <end position="153"/>
    </location>
</feature>
<dbReference type="AlphaFoldDB" id="W6Y8D8"/>
<evidence type="ECO:0000256" key="3">
    <source>
        <dbReference type="SAM" id="MobiDB-lite"/>
    </source>
</evidence>
<dbReference type="OrthoDB" id="4500971at2759"/>
<feature type="signal peptide" evidence="4">
    <location>
        <begin position="1"/>
        <end position="23"/>
    </location>
</feature>
<feature type="compositionally biased region" description="Polar residues" evidence="3">
    <location>
        <begin position="131"/>
        <end position="146"/>
    </location>
</feature>
<dbReference type="InterPro" id="IPR036686">
    <property type="entry name" value="Class_II_Hydrophobin_sf"/>
</dbReference>
<comment type="similarity">
    <text evidence="1">Belongs to the cerato-ulmin hydrophobin family.</text>
</comment>
<gene>
    <name evidence="5" type="ORF">COCCADRAFT_95287</name>
</gene>
<protein>
    <recommendedName>
        <fullName evidence="7">Hydrophobin</fullName>
    </recommendedName>
</protein>
<dbReference type="CDD" id="cd23508">
    <property type="entry name" value="hydrophobin_II"/>
    <property type="match status" value="1"/>
</dbReference>
<dbReference type="Proteomes" id="UP000053841">
    <property type="component" value="Unassembled WGS sequence"/>
</dbReference>
<dbReference type="GO" id="GO:0005576">
    <property type="term" value="C:extracellular region"/>
    <property type="evidence" value="ECO:0007669"/>
    <property type="project" value="InterPro"/>
</dbReference>
<dbReference type="KEGG" id="bze:COCCADRAFT_95287"/>
<keyword evidence="6" id="KW-1185">Reference proteome</keyword>
<dbReference type="GeneID" id="19153916"/>
<proteinExistence type="inferred from homology"/>
<name>W6Y8D8_COCC2</name>
<reference evidence="5 6" key="1">
    <citation type="journal article" date="2013" name="PLoS Genet.">
        <title>Comparative genome structure, secondary metabolite, and effector coding capacity across Cochliobolus pathogens.</title>
        <authorList>
            <person name="Condon B.J."/>
            <person name="Leng Y."/>
            <person name="Wu D."/>
            <person name="Bushley K.E."/>
            <person name="Ohm R.A."/>
            <person name="Otillar R."/>
            <person name="Martin J."/>
            <person name="Schackwitz W."/>
            <person name="Grimwood J."/>
            <person name="MohdZainudin N."/>
            <person name="Xue C."/>
            <person name="Wang R."/>
            <person name="Manning V.A."/>
            <person name="Dhillon B."/>
            <person name="Tu Z.J."/>
            <person name="Steffenson B.J."/>
            <person name="Salamov A."/>
            <person name="Sun H."/>
            <person name="Lowry S."/>
            <person name="LaButti K."/>
            <person name="Han J."/>
            <person name="Copeland A."/>
            <person name="Lindquist E."/>
            <person name="Barry K."/>
            <person name="Schmutz J."/>
            <person name="Baker S.E."/>
            <person name="Ciuffetti L.M."/>
            <person name="Grigoriev I.V."/>
            <person name="Zhong S."/>
            <person name="Turgeon B.G."/>
        </authorList>
    </citation>
    <scope>NUCLEOTIDE SEQUENCE [LARGE SCALE GENOMIC DNA]</scope>
    <source>
        <strain evidence="5 6">26-R-13</strain>
    </source>
</reference>
<evidence type="ECO:0000256" key="1">
    <source>
        <dbReference type="ARBA" id="ARBA00009576"/>
    </source>
</evidence>
<dbReference type="Gene3D" id="3.20.120.10">
    <property type="entry name" value="Hydrophobin"/>
    <property type="match status" value="1"/>
</dbReference>
<evidence type="ECO:0008006" key="7">
    <source>
        <dbReference type="Google" id="ProtNLM"/>
    </source>
</evidence>
<dbReference type="PANTHER" id="PTHR42341">
    <property type="entry name" value="HYDROPHOBIN"/>
    <property type="match status" value="1"/>
</dbReference>
<accession>W6Y8D8</accession>
<keyword evidence="4" id="KW-0732">Signal</keyword>
<feature type="region of interest" description="Disordered" evidence="3">
    <location>
        <begin position="93"/>
        <end position="153"/>
    </location>
</feature>
<evidence type="ECO:0000256" key="2">
    <source>
        <dbReference type="ARBA" id="ARBA00023157"/>
    </source>
</evidence>